<reference evidence="1 2" key="1">
    <citation type="submission" date="2024-05" db="EMBL/GenBank/DDBJ databases">
        <title>Sphingomonas sp. HF-S3 16S ribosomal RNA gene Genome sequencing and assembly.</title>
        <authorList>
            <person name="Lee H."/>
        </authorList>
    </citation>
    <scope>NUCLEOTIDE SEQUENCE [LARGE SCALE GENOMIC DNA]</scope>
    <source>
        <strain evidence="1 2">HF-S3</strain>
    </source>
</reference>
<protein>
    <recommendedName>
        <fullName evidence="3">ADP-ribosylation/crystallin J1</fullName>
    </recommendedName>
</protein>
<name>A0ABV0B9T4_9SPHN</name>
<proteinExistence type="predicted"/>
<gene>
    <name evidence="1" type="ORF">TPR58_14200</name>
</gene>
<dbReference type="Proteomes" id="UP001427805">
    <property type="component" value="Unassembled WGS sequence"/>
</dbReference>
<evidence type="ECO:0000313" key="1">
    <source>
        <dbReference type="EMBL" id="MEN3748323.1"/>
    </source>
</evidence>
<organism evidence="1 2">
    <name type="scientific">Sphingomonas rustica</name>
    <dbReference type="NCBI Taxonomy" id="3103142"/>
    <lineage>
        <taxon>Bacteria</taxon>
        <taxon>Pseudomonadati</taxon>
        <taxon>Pseudomonadota</taxon>
        <taxon>Alphaproteobacteria</taxon>
        <taxon>Sphingomonadales</taxon>
        <taxon>Sphingomonadaceae</taxon>
        <taxon>Sphingomonas</taxon>
    </lineage>
</organism>
<accession>A0ABV0B9T4</accession>
<comment type="caution">
    <text evidence="1">The sequence shown here is derived from an EMBL/GenBank/DDBJ whole genome shotgun (WGS) entry which is preliminary data.</text>
</comment>
<dbReference type="RefSeq" id="WP_346247346.1">
    <property type="nucleotide sequence ID" value="NZ_JBDIZK010000008.1"/>
</dbReference>
<evidence type="ECO:0000313" key="2">
    <source>
        <dbReference type="Proteomes" id="UP001427805"/>
    </source>
</evidence>
<keyword evidence="2" id="KW-1185">Reference proteome</keyword>
<dbReference type="EMBL" id="JBDIZK010000008">
    <property type="protein sequence ID" value="MEN3748323.1"/>
    <property type="molecule type" value="Genomic_DNA"/>
</dbReference>
<sequence>MTETAILWRPVGPAELALIRDSGMRRFPPRLPDQPIFYPVTTEDYAVKIARDWNVRDSGAGFVTRFEVRRDFLSAYDIQDAGGRAHREYWIPAEELEAFNDAIVGAIEVVREFC</sequence>
<evidence type="ECO:0008006" key="3">
    <source>
        <dbReference type="Google" id="ProtNLM"/>
    </source>
</evidence>